<sequence>MIRKFAGLAVLMILVSAGLYAADLSGISRQKPVHVGEVSVLVSSEVDRNNTGRAFLISFYYDGIEAIKAMVSEQQGLELDDVAFITEMENGNLDVSLDIEESPGQETMKRYTWRSAVPADLRASMTLHFGLREDGSLLLSVTVVNDDNSEEGPSELSFDMPLYLEG</sequence>
<dbReference type="RefSeq" id="WP_215627277.1">
    <property type="nucleotide sequence ID" value="NZ_CP067089.2"/>
</dbReference>
<protein>
    <submittedName>
        <fullName evidence="2">Uncharacterized protein</fullName>
    </submittedName>
</protein>
<dbReference type="AlphaFoldDB" id="A0A7T7XPG4"/>
<evidence type="ECO:0000256" key="1">
    <source>
        <dbReference type="SAM" id="SignalP"/>
    </source>
</evidence>
<gene>
    <name evidence="2" type="ORF">JFL75_03400</name>
</gene>
<evidence type="ECO:0000313" key="2">
    <source>
        <dbReference type="EMBL" id="QQO09973.1"/>
    </source>
</evidence>
<organism evidence="2 3">
    <name type="scientific">Breznakiella homolactica</name>
    <dbReference type="NCBI Taxonomy" id="2798577"/>
    <lineage>
        <taxon>Bacteria</taxon>
        <taxon>Pseudomonadati</taxon>
        <taxon>Spirochaetota</taxon>
        <taxon>Spirochaetia</taxon>
        <taxon>Spirochaetales</taxon>
        <taxon>Breznakiellaceae</taxon>
        <taxon>Breznakiella</taxon>
    </lineage>
</organism>
<proteinExistence type="predicted"/>
<feature type="chain" id="PRO_5030504619" evidence="1">
    <location>
        <begin position="22"/>
        <end position="166"/>
    </location>
</feature>
<keyword evidence="3" id="KW-1185">Reference proteome</keyword>
<evidence type="ECO:0000313" key="3">
    <source>
        <dbReference type="Proteomes" id="UP000595917"/>
    </source>
</evidence>
<feature type="signal peptide" evidence="1">
    <location>
        <begin position="1"/>
        <end position="21"/>
    </location>
</feature>
<keyword evidence="1" id="KW-0732">Signal</keyword>
<accession>A0A7T7XPG4</accession>
<dbReference type="KEGG" id="bhc:JFL75_03400"/>
<reference evidence="2" key="1">
    <citation type="submission" date="2021-01" db="EMBL/GenBank/DDBJ databases">
        <title>Description of Breznakiella homolactica.</title>
        <authorList>
            <person name="Song Y."/>
            <person name="Brune A."/>
        </authorList>
    </citation>
    <scope>NUCLEOTIDE SEQUENCE</scope>
    <source>
        <strain evidence="2">RmG30</strain>
    </source>
</reference>
<name>A0A7T7XPG4_9SPIR</name>
<dbReference type="EMBL" id="CP067089">
    <property type="protein sequence ID" value="QQO09973.1"/>
    <property type="molecule type" value="Genomic_DNA"/>
</dbReference>
<dbReference type="Proteomes" id="UP000595917">
    <property type="component" value="Chromosome"/>
</dbReference>